<dbReference type="EMBL" id="CH445351">
    <property type="protein sequence ID" value="EAT79070.1"/>
    <property type="molecule type" value="Genomic_DNA"/>
</dbReference>
<protein>
    <submittedName>
        <fullName evidence="2">Uncharacterized protein</fullName>
    </submittedName>
</protein>
<proteinExistence type="predicted"/>
<organism evidence="2 3">
    <name type="scientific">Phaeosphaeria nodorum (strain SN15 / ATCC MYA-4574 / FGSC 10173)</name>
    <name type="common">Glume blotch fungus</name>
    <name type="synonym">Parastagonospora nodorum</name>
    <dbReference type="NCBI Taxonomy" id="321614"/>
    <lineage>
        <taxon>Eukaryota</taxon>
        <taxon>Fungi</taxon>
        <taxon>Dikarya</taxon>
        <taxon>Ascomycota</taxon>
        <taxon>Pezizomycotina</taxon>
        <taxon>Dothideomycetes</taxon>
        <taxon>Pleosporomycetidae</taxon>
        <taxon>Pleosporales</taxon>
        <taxon>Pleosporineae</taxon>
        <taxon>Phaeosphaeriaceae</taxon>
        <taxon>Parastagonospora</taxon>
    </lineage>
</organism>
<dbReference type="KEGG" id="pno:SNOG_13623"/>
<gene>
    <name evidence="2" type="ORF">SNOG_13623</name>
</gene>
<dbReference type="Proteomes" id="UP000001055">
    <property type="component" value="Unassembled WGS sequence"/>
</dbReference>
<reference evidence="3" key="1">
    <citation type="journal article" date="2007" name="Plant Cell">
        <title>Dothideomycete-plant interactions illuminated by genome sequencing and EST analysis of the wheat pathogen Stagonospora nodorum.</title>
        <authorList>
            <person name="Hane J.K."/>
            <person name="Lowe R.G."/>
            <person name="Solomon P.S."/>
            <person name="Tan K.C."/>
            <person name="Schoch C.L."/>
            <person name="Spatafora J.W."/>
            <person name="Crous P.W."/>
            <person name="Kodira C."/>
            <person name="Birren B.W."/>
            <person name="Galagan J.E."/>
            <person name="Torriani S.F."/>
            <person name="McDonald B.A."/>
            <person name="Oliver R.P."/>
        </authorList>
    </citation>
    <scope>NUCLEOTIDE SEQUENCE [LARGE SCALE GENOMIC DNA]</scope>
    <source>
        <strain evidence="3">SN15 / ATCC MYA-4574 / FGSC 10173</strain>
    </source>
</reference>
<evidence type="ECO:0000256" key="1">
    <source>
        <dbReference type="SAM" id="MobiDB-lite"/>
    </source>
</evidence>
<name>Q0U3P1_PHANO</name>
<accession>Q0U3P1</accession>
<dbReference type="AlphaFoldDB" id="Q0U3P1"/>
<dbReference type="RefSeq" id="XP_001803828.1">
    <property type="nucleotide sequence ID" value="XM_001803776.1"/>
</dbReference>
<evidence type="ECO:0000313" key="3">
    <source>
        <dbReference type="Proteomes" id="UP000001055"/>
    </source>
</evidence>
<sequence>MPPMPMSSSLLFDLQQSRSHLRSVLRYTAPLPVAAIMLTHTATDMHSCTTKQRRRPASSSLHGDIKTTQAAAVQIHPTKDPTQALGPVAPEIPIPSRTRVSPPLKQVQRLPARADVTV</sequence>
<dbReference type="InParanoid" id="Q0U3P1"/>
<dbReference type="GeneID" id="5980748"/>
<feature type="region of interest" description="Disordered" evidence="1">
    <location>
        <begin position="75"/>
        <end position="118"/>
    </location>
</feature>
<evidence type="ECO:0000313" key="2">
    <source>
        <dbReference type="EMBL" id="EAT79070.1"/>
    </source>
</evidence>